<dbReference type="SUPFAM" id="SSF56317">
    <property type="entry name" value="Carbon-nitrogen hydrolase"/>
    <property type="match status" value="1"/>
</dbReference>
<dbReference type="AlphaFoldDB" id="A0A1W1HG57"/>
<accession>A0A1W1HG57</accession>
<dbReference type="EMBL" id="FWEV01000235">
    <property type="protein sequence ID" value="SLM31403.1"/>
    <property type="molecule type" value="Genomic_DNA"/>
</dbReference>
<feature type="domain" description="CN hydrolase" evidence="2">
    <location>
        <begin position="1013"/>
        <end position="1250"/>
    </location>
</feature>
<dbReference type="InterPro" id="IPR036526">
    <property type="entry name" value="C-N_Hydrolase_sf"/>
</dbReference>
<dbReference type="GO" id="GO:0016811">
    <property type="term" value="F:hydrolase activity, acting on carbon-nitrogen (but not peptide) bonds, in linear amides"/>
    <property type="evidence" value="ECO:0007669"/>
    <property type="project" value="TreeGrafter"/>
</dbReference>
<dbReference type="PROSITE" id="PS50263">
    <property type="entry name" value="CN_HYDROLASE"/>
    <property type="match status" value="1"/>
</dbReference>
<dbReference type="STRING" id="1246637.MTBBW1_310005"/>
<dbReference type="Gene3D" id="1.25.40.10">
    <property type="entry name" value="Tetratricopeptide repeat domain"/>
    <property type="match status" value="1"/>
</dbReference>
<keyword evidence="4" id="KW-1185">Reference proteome</keyword>
<protein>
    <recommendedName>
        <fullName evidence="2">CN hydrolase domain-containing protein</fullName>
    </recommendedName>
</protein>
<dbReference type="RefSeq" id="WP_080800139.1">
    <property type="nucleotide sequence ID" value="NZ_LT828541.1"/>
</dbReference>
<dbReference type="InterPro" id="IPR050345">
    <property type="entry name" value="Aliph_Amidase/BUP"/>
</dbReference>
<dbReference type="PANTHER" id="PTHR43674:SF16">
    <property type="entry name" value="CARBON-NITROGEN FAMILY, PUTATIVE (AFU_ORTHOLOGUE AFUA_5G02350)-RELATED"/>
    <property type="match status" value="1"/>
</dbReference>
<dbReference type="CDD" id="cd07197">
    <property type="entry name" value="nitrilase"/>
    <property type="match status" value="1"/>
</dbReference>
<evidence type="ECO:0000256" key="1">
    <source>
        <dbReference type="ARBA" id="ARBA00022801"/>
    </source>
</evidence>
<proteinExistence type="predicted"/>
<evidence type="ECO:0000259" key="2">
    <source>
        <dbReference type="PROSITE" id="PS50263"/>
    </source>
</evidence>
<evidence type="ECO:0000313" key="4">
    <source>
        <dbReference type="Proteomes" id="UP000191931"/>
    </source>
</evidence>
<dbReference type="InterPro" id="IPR003010">
    <property type="entry name" value="C-N_Hydrolase"/>
</dbReference>
<evidence type="ECO:0000313" key="3">
    <source>
        <dbReference type="EMBL" id="SLM31403.1"/>
    </source>
</evidence>
<dbReference type="Gene3D" id="3.60.110.10">
    <property type="entry name" value="Carbon-nitrogen hydrolase"/>
    <property type="match status" value="1"/>
</dbReference>
<dbReference type="InterPro" id="IPR011990">
    <property type="entry name" value="TPR-like_helical_dom_sf"/>
</dbReference>
<gene>
    <name evidence="3" type="ORF">MTBBW1_310005</name>
</gene>
<organism evidence="3 4">
    <name type="scientific">Desulfamplus magnetovallimortis</name>
    <dbReference type="NCBI Taxonomy" id="1246637"/>
    <lineage>
        <taxon>Bacteria</taxon>
        <taxon>Pseudomonadati</taxon>
        <taxon>Thermodesulfobacteriota</taxon>
        <taxon>Desulfobacteria</taxon>
        <taxon>Desulfobacterales</taxon>
        <taxon>Desulfobacteraceae</taxon>
        <taxon>Desulfamplus</taxon>
    </lineage>
</organism>
<dbReference type="Proteomes" id="UP000191931">
    <property type="component" value="Unassembled WGS sequence"/>
</dbReference>
<name>A0A1W1HG57_9BACT</name>
<reference evidence="3 4" key="1">
    <citation type="submission" date="2017-03" db="EMBL/GenBank/DDBJ databases">
        <authorList>
            <person name="Afonso C.L."/>
            <person name="Miller P.J."/>
            <person name="Scott M.A."/>
            <person name="Spackman E."/>
            <person name="Goraichik I."/>
            <person name="Dimitrov K.M."/>
            <person name="Suarez D.L."/>
            <person name="Swayne D.E."/>
        </authorList>
    </citation>
    <scope>NUCLEOTIDE SEQUENCE [LARGE SCALE GENOMIC DNA]</scope>
    <source>
        <strain evidence="3">PRJEB14757</strain>
    </source>
</reference>
<keyword evidence="1" id="KW-0378">Hydrolase</keyword>
<sequence length="1275" mass="145391">MPGNQQNINENEIQRFLALAEDEKAKYQWAKACEFCEEAIRHIPKNDIKQAADLHFMLAECCYLASYCAETIEDAENLFRLSAKSCEKSGSLYRKLKDKGRAIECDVMFSLLGIHLSKDVNKIIDSTLKNSKKLESAIEIYSKKDDRLDYSRAIALQYYINSFPVCLHNNHGDLLMALEKIKPLTETCWALLKETGGVKNHLQLTFFIFGTLAWLGGAGFNLPPGFCASEIRRAENIGEELLSIMKDSDDDLMLAISYIINSMSKWFLAVLVFEKVSDRKNYFDKVVEYADKGLLHAERLGFNFLISLFYSHRSPSLLWGNSKVELEKILYDVDLAIKHDRLHLHHFFYMNHIFSSNIYTEIAHLEFFPVEDRRAITRKSINVLEDIIQEIRTGPEIGSIPLAAALYAGLCLNYVHLAEFSSETADQEKYISKAIKEAERSKAAASGLEGGLNISYAYNSVWFAYKSLADICDERSRKKELLEMAVDAAEKLLENSVLARTGDLSAKIRSGDLYLELGIVSKDEGMLNKAHFTFMNALDDSMERGYSYMTASAHQRIAFVEESRGDHSASADRYLKAHDAYKASIPELSDAKIIQKVRELCDYNMAWHLIELARACHDKDSYQEAKELYEAAGAILKDLPNYHFESPYYTAWAVMEDAAHASREEMHEDAVKNFEIASDAFDNAKRILNSVQNEVESLKERKRIRSLERAARMRKKYSLARAGFEKGSMFAKEGKKRDAAREYGKSALIFEEIYDSFELDSGREGAFAIWKFCQALEKMELAEDENDPDGYKDSALLFEQASDSFTEQKKKLLALGNASFCKALENGFRFDEIEDTEAKALMYTKIKKTLRNAASFYQKCGFASGADWALAASTYFDGLWHLIQADECFDLNDKKRLLEVASHYLKSAAEIFGRSGYSYREKEIVDRLEMLNEESEILVSAMDAIVKPAGSDGFTTLNPAALAEETGSLVSISEMRRYSQEMDRKVVSGAEKKYSIIYHDHLEKYGQIEKTVSRVGIAQIGTPDDFFEEKADGLFALPETRLEGFRQKLKDMCSKAHIEKINILLFPEMTIDLNYEALLNDLLEMAKLYDMIIVPGSFHDAETKTNICRVIGPEGVLWEQKKHIPAIIGFGENRHKENIHIDLPKQISICNTKFGRIAITICRDFLDMDLRVELKNYSVPVDIILNMAFTTVTSDFEAAHFEARRSIYAYCFFCNHAFFGNSQIHSPEKDRTRMIIPPGKEDLVFKDIDLFNLRSERKKWEKIRDTEVNFIQSTR</sequence>
<dbReference type="PANTHER" id="PTHR43674">
    <property type="entry name" value="NITRILASE C965.09-RELATED"/>
    <property type="match status" value="1"/>
</dbReference>
<dbReference type="OrthoDB" id="27092at2"/>
<dbReference type="SUPFAM" id="SSF48452">
    <property type="entry name" value="TPR-like"/>
    <property type="match status" value="1"/>
</dbReference>